<gene>
    <name evidence="1" type="ORF">GL300_23195</name>
</gene>
<name>A0A844HSP1_9RHOB</name>
<dbReference type="GO" id="GO:0016740">
    <property type="term" value="F:transferase activity"/>
    <property type="evidence" value="ECO:0007669"/>
    <property type="project" value="UniProtKB-KW"/>
</dbReference>
<proteinExistence type="predicted"/>
<dbReference type="RefSeq" id="WP_155042060.1">
    <property type="nucleotide sequence ID" value="NZ_WMIG01000026.1"/>
</dbReference>
<keyword evidence="1" id="KW-0808">Transferase</keyword>
<evidence type="ECO:0000313" key="2">
    <source>
        <dbReference type="Proteomes" id="UP000449846"/>
    </source>
</evidence>
<accession>A0A844HSP1</accession>
<evidence type="ECO:0000313" key="1">
    <source>
        <dbReference type="EMBL" id="MTH62108.1"/>
    </source>
</evidence>
<dbReference type="EMBL" id="WMIG01000026">
    <property type="protein sequence ID" value="MTH62108.1"/>
    <property type="molecule type" value="Genomic_DNA"/>
</dbReference>
<dbReference type="AlphaFoldDB" id="A0A844HSP1"/>
<sequence>MVESVSEQIMLALFAQVEPVLPFGVKFERNATLPQRVPEVGWVCLRDGDPGPPEVTLSPLVYFYEHDVEFDLVVDLPEDQRDAAFDALKQALGLALADDRTLGGLCDWLEASAPQPVDIPIEGGNSLKAATVTVTVHYATSDPLA</sequence>
<organism evidence="1 2">
    <name type="scientific">Paracoccus litorisediminis</name>
    <dbReference type="NCBI Taxonomy" id="2006130"/>
    <lineage>
        <taxon>Bacteria</taxon>
        <taxon>Pseudomonadati</taxon>
        <taxon>Pseudomonadota</taxon>
        <taxon>Alphaproteobacteria</taxon>
        <taxon>Rhodobacterales</taxon>
        <taxon>Paracoccaceae</taxon>
        <taxon>Paracoccus</taxon>
    </lineage>
</organism>
<reference evidence="1 2" key="1">
    <citation type="submission" date="2019-11" db="EMBL/GenBank/DDBJ databases">
        <authorList>
            <person name="Dong K."/>
        </authorList>
    </citation>
    <scope>NUCLEOTIDE SEQUENCE [LARGE SCALE GENOMIC DNA]</scope>
    <source>
        <strain evidence="1 2">NBRC 112902</strain>
    </source>
</reference>
<keyword evidence="2" id="KW-1185">Reference proteome</keyword>
<protein>
    <submittedName>
        <fullName evidence="1">Acyl-CoA transferase</fullName>
    </submittedName>
</protein>
<dbReference type="OrthoDB" id="7205837at2"/>
<comment type="caution">
    <text evidence="1">The sequence shown here is derived from an EMBL/GenBank/DDBJ whole genome shotgun (WGS) entry which is preliminary data.</text>
</comment>
<dbReference type="Proteomes" id="UP000449846">
    <property type="component" value="Unassembled WGS sequence"/>
</dbReference>